<sequence>MDGYPLPECEIYCLRTGSEPFRLMSNMHSMYRMAFSGGSKMNTHLFAFICCVNDEKTYDFHVKHINKLVIPPGYAVELVPVYGASSMTKGYNEGMRRTNAKYKVYLHQDTFIINEHFIGDCLNVFLLDERIGMLGVVGSKHVPPTGSWWDGKPQYGLIEACFTNHITLRIGEVEGLFAPVEIIDGVIMITQYDLEWDERLDGFHYYDTTQSIRFNLRGYRVVVPAQQSAWVYHHCLDDANWDQYRLAQRHFMHMYRWPFFGGEVKTDDGSQSAHDIHDIW</sequence>
<accession>V9W4K7</accession>
<organism evidence="2 3">
    <name type="scientific">Paenibacillus larvae subsp. larvae DSM 25430</name>
    <dbReference type="NCBI Taxonomy" id="697284"/>
    <lineage>
        <taxon>Bacteria</taxon>
        <taxon>Bacillati</taxon>
        <taxon>Bacillota</taxon>
        <taxon>Bacilli</taxon>
        <taxon>Bacillales</taxon>
        <taxon>Paenibacillaceae</taxon>
        <taxon>Paenibacillus</taxon>
    </lineage>
</organism>
<dbReference type="eggNOG" id="COG1216">
    <property type="taxonomic scope" value="Bacteria"/>
</dbReference>
<dbReference type="Proteomes" id="UP000029431">
    <property type="component" value="Chromosome"/>
</dbReference>
<feature type="domain" description="Streptomycin biosynthesis protein StrF" evidence="1">
    <location>
        <begin position="47"/>
        <end position="255"/>
    </location>
</feature>
<evidence type="ECO:0000313" key="3">
    <source>
        <dbReference type="Proteomes" id="UP000029431"/>
    </source>
</evidence>
<evidence type="ECO:0000259" key="1">
    <source>
        <dbReference type="Pfam" id="PF13712"/>
    </source>
</evidence>
<evidence type="ECO:0000313" key="2">
    <source>
        <dbReference type="EMBL" id="AHD04072.1"/>
    </source>
</evidence>
<protein>
    <recommendedName>
        <fullName evidence="1">Streptomycin biosynthesis protein StrF domain-containing protein</fullName>
    </recommendedName>
</protein>
<dbReference type="Pfam" id="PF13712">
    <property type="entry name" value="Glyco_tranf_2_5"/>
    <property type="match status" value="1"/>
</dbReference>
<dbReference type="HOGENOM" id="CLU_086648_0_0_9"/>
<proteinExistence type="predicted"/>
<name>V9W4K7_9BACL</name>
<dbReference type="PATRIC" id="fig|697284.3.peg.197"/>
<gene>
    <name evidence="2" type="ORF">ERIC2_c01970</name>
</gene>
<dbReference type="AlphaFoldDB" id="V9W4K7"/>
<dbReference type="InterPro" id="IPR059123">
    <property type="entry name" value="StrF_dom"/>
</dbReference>
<dbReference type="EMBL" id="CP003355">
    <property type="protein sequence ID" value="AHD04072.1"/>
    <property type="molecule type" value="Genomic_DNA"/>
</dbReference>
<dbReference type="InterPro" id="IPR029044">
    <property type="entry name" value="Nucleotide-diphossugar_trans"/>
</dbReference>
<keyword evidence="3" id="KW-1185">Reference proteome</keyword>
<dbReference type="KEGG" id="plv:ERIC2_c01970"/>
<dbReference type="SUPFAM" id="SSF53448">
    <property type="entry name" value="Nucleotide-diphospho-sugar transferases"/>
    <property type="match status" value="1"/>
</dbReference>
<reference evidence="2 3" key="1">
    <citation type="journal article" date="2014" name="PLoS ONE">
        <title>How to Kill the Honey Bee Larva: Genomic Potential and Virulence Mechanisms of Paenibacillus larvae.</title>
        <authorList>
            <person name="Djukic M."/>
            <person name="Brzuszkiewicz E."/>
            <person name="Funfhaus A."/>
            <person name="Voss J."/>
            <person name="Gollnow K."/>
            <person name="Poppinga L."/>
            <person name="Liesegang H."/>
            <person name="Garcia-Gonzalez E."/>
            <person name="Genersch E."/>
            <person name="Daniel R."/>
        </authorList>
    </citation>
    <scope>NUCLEOTIDE SEQUENCE [LARGE SCALE GENOMIC DNA]</scope>
    <source>
        <strain evidence="2 3">DSM 25430</strain>
    </source>
</reference>
<dbReference type="Gene3D" id="3.90.550.10">
    <property type="entry name" value="Spore Coat Polysaccharide Biosynthesis Protein SpsA, Chain A"/>
    <property type="match status" value="1"/>
</dbReference>